<dbReference type="PROSITE" id="PS51677">
    <property type="entry name" value="NODB"/>
    <property type="match status" value="1"/>
</dbReference>
<evidence type="ECO:0000313" key="9">
    <source>
        <dbReference type="EMBL" id="KAG0258638.1"/>
    </source>
</evidence>
<comment type="caution">
    <text evidence="9">The sequence shown here is derived from an EMBL/GenBank/DDBJ whole genome shotgun (WGS) entry which is preliminary data.</text>
</comment>
<evidence type="ECO:0000256" key="7">
    <source>
        <dbReference type="SAM" id="SignalP"/>
    </source>
</evidence>
<dbReference type="SUPFAM" id="SSF88713">
    <property type="entry name" value="Glycoside hydrolase/deacetylase"/>
    <property type="match status" value="1"/>
</dbReference>
<proteinExistence type="predicted"/>
<feature type="signal peptide" evidence="7">
    <location>
        <begin position="1"/>
        <end position="21"/>
    </location>
</feature>
<keyword evidence="4" id="KW-0378">Hydrolase</keyword>
<dbReference type="Pfam" id="PF01522">
    <property type="entry name" value="Polysacc_deac_1"/>
    <property type="match status" value="1"/>
</dbReference>
<organism evidence="9 10">
    <name type="scientific">Mortierella polycephala</name>
    <dbReference type="NCBI Taxonomy" id="41804"/>
    <lineage>
        <taxon>Eukaryota</taxon>
        <taxon>Fungi</taxon>
        <taxon>Fungi incertae sedis</taxon>
        <taxon>Mucoromycota</taxon>
        <taxon>Mortierellomycotina</taxon>
        <taxon>Mortierellomycetes</taxon>
        <taxon>Mortierellales</taxon>
        <taxon>Mortierellaceae</taxon>
        <taxon>Mortierella</taxon>
    </lineage>
</organism>
<evidence type="ECO:0000259" key="8">
    <source>
        <dbReference type="PROSITE" id="PS51677"/>
    </source>
</evidence>
<name>A0A9P6U495_9FUNG</name>
<dbReference type="GO" id="GO:0005975">
    <property type="term" value="P:carbohydrate metabolic process"/>
    <property type="evidence" value="ECO:0007669"/>
    <property type="project" value="InterPro"/>
</dbReference>
<dbReference type="EMBL" id="JAAAJA010000211">
    <property type="protein sequence ID" value="KAG0258638.1"/>
    <property type="molecule type" value="Genomic_DNA"/>
</dbReference>
<dbReference type="PANTHER" id="PTHR46471">
    <property type="entry name" value="CHITIN DEACETYLASE"/>
    <property type="match status" value="1"/>
</dbReference>
<dbReference type="GO" id="GO:0046872">
    <property type="term" value="F:metal ion binding"/>
    <property type="evidence" value="ECO:0007669"/>
    <property type="project" value="UniProtKB-KW"/>
</dbReference>
<dbReference type="Proteomes" id="UP000726737">
    <property type="component" value="Unassembled WGS sequence"/>
</dbReference>
<keyword evidence="3 7" id="KW-0732">Signal</keyword>
<reference evidence="9" key="1">
    <citation type="journal article" date="2020" name="Fungal Divers.">
        <title>Resolving the Mortierellaceae phylogeny through synthesis of multi-gene phylogenetics and phylogenomics.</title>
        <authorList>
            <person name="Vandepol N."/>
            <person name="Liber J."/>
            <person name="Desiro A."/>
            <person name="Na H."/>
            <person name="Kennedy M."/>
            <person name="Barry K."/>
            <person name="Grigoriev I.V."/>
            <person name="Miller A.N."/>
            <person name="O'Donnell K."/>
            <person name="Stajich J.E."/>
            <person name="Bonito G."/>
        </authorList>
    </citation>
    <scope>NUCLEOTIDE SEQUENCE</scope>
    <source>
        <strain evidence="9">KOD948</strain>
    </source>
</reference>
<dbReference type="AlphaFoldDB" id="A0A9P6U495"/>
<keyword evidence="2" id="KW-0479">Metal-binding</keyword>
<evidence type="ECO:0000256" key="5">
    <source>
        <dbReference type="ARBA" id="ARBA00023277"/>
    </source>
</evidence>
<gene>
    <name evidence="9" type="primary">CDA2_5</name>
    <name evidence="9" type="ORF">BG011_003164</name>
</gene>
<feature type="compositionally biased region" description="Polar residues" evidence="6">
    <location>
        <begin position="292"/>
        <end position="305"/>
    </location>
</feature>
<evidence type="ECO:0000256" key="1">
    <source>
        <dbReference type="ARBA" id="ARBA00001941"/>
    </source>
</evidence>
<evidence type="ECO:0000256" key="2">
    <source>
        <dbReference type="ARBA" id="ARBA00022723"/>
    </source>
</evidence>
<dbReference type="GO" id="GO:0016810">
    <property type="term" value="F:hydrolase activity, acting on carbon-nitrogen (but not peptide) bonds"/>
    <property type="evidence" value="ECO:0007669"/>
    <property type="project" value="InterPro"/>
</dbReference>
<sequence length="353" mass="37588">MRFIQATILSALVMPFIAAAADPVAASPAAPATAPATTGPSTDEGPVTMADFVTSCQTPGQISLTYSEGPSEATMEMLQTLKEANAKVTFFVNATWLQYMQYAGVARHAHVDGHLIGMTYRLPSDTFGSHTDADIKEDIARASRTIQDLTQVYPKYMKVHESNLKDARLLNLVKSMGYTLVGFNMDEYDYKYNTAATAGQIAEVYNSMFSKQMDAYGRKASYVVAGYDVPSTGAAAGLPKVINTIQSHGYDMVRLDGCTNDKTPYKKDPITNDGFVGDAKSFGAAEYKHGQKSVSVTTGPSNQKGGVQGPPGTGNTAKTTQHDGTPKTASSTRLTAVASTLALVPALVCAYLL</sequence>
<dbReference type="PANTHER" id="PTHR46471:SF2">
    <property type="entry name" value="CHITIN DEACETYLASE-RELATED"/>
    <property type="match status" value="1"/>
</dbReference>
<dbReference type="InterPro" id="IPR011330">
    <property type="entry name" value="Glyco_hydro/deAcase_b/a-brl"/>
</dbReference>
<feature type="region of interest" description="Disordered" evidence="6">
    <location>
        <begin position="291"/>
        <end position="331"/>
    </location>
</feature>
<dbReference type="InterPro" id="IPR002509">
    <property type="entry name" value="NODB_dom"/>
</dbReference>
<evidence type="ECO:0000256" key="6">
    <source>
        <dbReference type="SAM" id="MobiDB-lite"/>
    </source>
</evidence>
<dbReference type="Gene3D" id="3.20.20.370">
    <property type="entry name" value="Glycoside hydrolase/deacetylase"/>
    <property type="match status" value="1"/>
</dbReference>
<feature type="domain" description="NodB homology" evidence="8">
    <location>
        <begin position="60"/>
        <end position="253"/>
    </location>
</feature>
<evidence type="ECO:0000313" key="10">
    <source>
        <dbReference type="Proteomes" id="UP000726737"/>
    </source>
</evidence>
<keyword evidence="5" id="KW-0119">Carbohydrate metabolism</keyword>
<evidence type="ECO:0000256" key="3">
    <source>
        <dbReference type="ARBA" id="ARBA00022729"/>
    </source>
</evidence>
<accession>A0A9P6U495</accession>
<keyword evidence="10" id="KW-1185">Reference proteome</keyword>
<comment type="cofactor">
    <cofactor evidence="1">
        <name>Co(2+)</name>
        <dbReference type="ChEBI" id="CHEBI:48828"/>
    </cofactor>
</comment>
<evidence type="ECO:0000256" key="4">
    <source>
        <dbReference type="ARBA" id="ARBA00022801"/>
    </source>
</evidence>
<feature type="chain" id="PRO_5040310524" evidence="7">
    <location>
        <begin position="22"/>
        <end position="353"/>
    </location>
</feature>
<dbReference type="OrthoDB" id="407355at2759"/>
<protein>
    <submittedName>
        <fullName evidence="9">Chitin deacetylase</fullName>
    </submittedName>
</protein>